<evidence type="ECO:0000313" key="2">
    <source>
        <dbReference type="EMBL" id="MFL9831579.1"/>
    </source>
</evidence>
<keyword evidence="3" id="KW-1185">Reference proteome</keyword>
<dbReference type="RefSeq" id="WP_408082048.1">
    <property type="nucleotide sequence ID" value="NZ_JBELQA010000006.1"/>
</dbReference>
<sequence length="422" mass="49454">MTTNTVKKRLVILTYLLPLFSYSIFAQKIDTDNLLKEALHDVNVEKNYSAGLKKTKLGIKLAPDYLDFYLLTGRIYQLTQKRDSASYYFNYVIDKNPKYEEAFLYLINLNIEDQKYNEAEITVNQALQNYPENKNFRYKKLAIYQLKKDEQKEQDYLKNLELQYPNDPEIKQRIFIIETKNNSERIGVNYSYTAFDRKNYGPWHLGSLQYIRQRNWGSLIGRLSYANRFASGESVIDGIQYELESYIFTGKKSYSYLDAAYSEKTVFPKLKLGYSYFQNFSKGWEADLGLRYVKTSDSDFTTAVIGLGKYIGSYWINLKSFIQNTDNTVYPAFTLTTRYYFDTQFDYLTLIAGYGSSPDDRSTFGQYENRVSLNSYRIGGGYFKLINNNYLTGLQLTVNNQEYAPDLKQNEIEIALMFQYKF</sequence>
<comment type="caution">
    <text evidence="2">The sequence shown here is derived from an EMBL/GenBank/DDBJ whole genome shotgun (WGS) entry which is preliminary data.</text>
</comment>
<dbReference type="EMBL" id="JBELQA010000006">
    <property type="protein sequence ID" value="MFL9831579.1"/>
    <property type="molecule type" value="Genomic_DNA"/>
</dbReference>
<dbReference type="Gene3D" id="1.25.40.10">
    <property type="entry name" value="Tetratricopeptide repeat domain"/>
    <property type="match status" value="1"/>
</dbReference>
<proteinExistence type="predicted"/>
<dbReference type="InterPro" id="IPR011990">
    <property type="entry name" value="TPR-like_helical_dom_sf"/>
</dbReference>
<evidence type="ECO:0000313" key="3">
    <source>
        <dbReference type="Proteomes" id="UP001629260"/>
    </source>
</evidence>
<name>A0ABW8XUX6_9FLAO</name>
<accession>A0ABW8XUX6</accession>
<dbReference type="Proteomes" id="UP001629260">
    <property type="component" value="Unassembled WGS sequence"/>
</dbReference>
<dbReference type="NCBIfam" id="TIGR04390">
    <property type="entry name" value="OMP_YaiO_dom"/>
    <property type="match status" value="1"/>
</dbReference>
<dbReference type="InterPro" id="IPR030887">
    <property type="entry name" value="Beta-barrel_YaiO"/>
</dbReference>
<organism evidence="2 3">
    <name type="scientific">Flavobacterium plantiphilum</name>
    <dbReference type="NCBI Taxonomy" id="3163297"/>
    <lineage>
        <taxon>Bacteria</taxon>
        <taxon>Pseudomonadati</taxon>
        <taxon>Bacteroidota</taxon>
        <taxon>Flavobacteriia</taxon>
        <taxon>Flavobacteriales</taxon>
        <taxon>Flavobacteriaceae</taxon>
        <taxon>Flavobacterium</taxon>
    </lineage>
</organism>
<reference evidence="2 3" key="1">
    <citation type="submission" date="2024-06" db="EMBL/GenBank/DDBJ databases">
        <authorList>
            <person name="Kaempfer P."/>
            <person name="Viver T."/>
        </authorList>
    </citation>
    <scope>NUCLEOTIDE SEQUENCE [LARGE SCALE GENOMIC DNA]</scope>
    <source>
        <strain evidence="2 3">ST-87</strain>
    </source>
</reference>
<feature type="domain" description="YaiO beta-barrel" evidence="1">
    <location>
        <begin position="184"/>
        <end position="360"/>
    </location>
</feature>
<evidence type="ECO:0000259" key="1">
    <source>
        <dbReference type="Pfam" id="PF19413"/>
    </source>
</evidence>
<gene>
    <name evidence="2" type="ORF">ABS764_12035</name>
</gene>
<dbReference type="Pfam" id="PF19413">
    <property type="entry name" value="YaiO"/>
    <property type="match status" value="1"/>
</dbReference>
<protein>
    <submittedName>
        <fullName evidence="2">YaiO family outer membrane beta-barrel protein</fullName>
    </submittedName>
</protein>
<dbReference type="SUPFAM" id="SSF48452">
    <property type="entry name" value="TPR-like"/>
    <property type="match status" value="1"/>
</dbReference>